<evidence type="ECO:0000313" key="7">
    <source>
        <dbReference type="EMBL" id="GGW35822.1"/>
    </source>
</evidence>
<dbReference type="GO" id="GO:0016887">
    <property type="term" value="F:ATP hydrolysis activity"/>
    <property type="evidence" value="ECO:0007669"/>
    <property type="project" value="InterPro"/>
</dbReference>
<dbReference type="Proteomes" id="UP000623776">
    <property type="component" value="Unassembled WGS sequence"/>
</dbReference>
<evidence type="ECO:0000256" key="2">
    <source>
        <dbReference type="ARBA" id="ARBA00022475"/>
    </source>
</evidence>
<dbReference type="PANTHER" id="PTHR43875:SF1">
    <property type="entry name" value="OSMOPROTECTIVE COMPOUNDS UPTAKE ATP-BINDING PROTEIN GGTA"/>
    <property type="match status" value="1"/>
</dbReference>
<dbReference type="InterPro" id="IPR012340">
    <property type="entry name" value="NA-bd_OB-fold"/>
</dbReference>
<dbReference type="EMBL" id="BMXN01000021">
    <property type="protein sequence ID" value="GGW35822.1"/>
    <property type="molecule type" value="Genomic_DNA"/>
</dbReference>
<dbReference type="CDD" id="cd03259">
    <property type="entry name" value="ABC_Carb_Solutes_like"/>
    <property type="match status" value="1"/>
</dbReference>
<dbReference type="PANTHER" id="PTHR43875">
    <property type="entry name" value="MALTODEXTRIN IMPORT ATP-BINDING PROTEIN MSMX"/>
    <property type="match status" value="1"/>
</dbReference>
<dbReference type="Gene3D" id="3.40.50.300">
    <property type="entry name" value="P-loop containing nucleotide triphosphate hydrolases"/>
    <property type="match status" value="1"/>
</dbReference>
<evidence type="ECO:0000256" key="1">
    <source>
        <dbReference type="ARBA" id="ARBA00022448"/>
    </source>
</evidence>
<evidence type="ECO:0000313" key="8">
    <source>
        <dbReference type="Proteomes" id="UP000623776"/>
    </source>
</evidence>
<keyword evidence="1" id="KW-0813">Transport</keyword>
<keyword evidence="2" id="KW-1003">Cell membrane</keyword>
<evidence type="ECO:0000256" key="3">
    <source>
        <dbReference type="ARBA" id="ARBA00022741"/>
    </source>
</evidence>
<comment type="caution">
    <text evidence="7">The sequence shown here is derived from an EMBL/GenBank/DDBJ whole genome shotgun (WGS) entry which is preliminary data.</text>
</comment>
<dbReference type="SMART" id="SM00382">
    <property type="entry name" value="AAA"/>
    <property type="match status" value="1"/>
</dbReference>
<dbReference type="RefSeq" id="WP_189463996.1">
    <property type="nucleotide sequence ID" value="NZ_BMXN01000021.1"/>
</dbReference>
<keyword evidence="5" id="KW-0472">Membrane</keyword>
<organism evidence="7 8">
    <name type="scientific">Vreelandella hamiltonii</name>
    <dbReference type="NCBI Taxonomy" id="502829"/>
    <lineage>
        <taxon>Bacteria</taxon>
        <taxon>Pseudomonadati</taxon>
        <taxon>Pseudomonadota</taxon>
        <taxon>Gammaproteobacteria</taxon>
        <taxon>Oceanospirillales</taxon>
        <taxon>Halomonadaceae</taxon>
        <taxon>Vreelandella</taxon>
    </lineage>
</organism>
<proteinExistence type="predicted"/>
<dbReference type="InterPro" id="IPR008995">
    <property type="entry name" value="Mo/tungstate-bd_C_term_dom"/>
</dbReference>
<gene>
    <name evidence="7" type="ORF">GCM10007157_29120</name>
</gene>
<keyword evidence="3" id="KW-0547">Nucleotide-binding</keyword>
<dbReference type="InterPro" id="IPR003593">
    <property type="entry name" value="AAA+_ATPase"/>
</dbReference>
<dbReference type="Gene3D" id="2.40.50.100">
    <property type="match status" value="1"/>
</dbReference>
<dbReference type="InterPro" id="IPR027417">
    <property type="entry name" value="P-loop_NTPase"/>
</dbReference>
<dbReference type="AlphaFoldDB" id="A0A8H9I749"/>
<protein>
    <submittedName>
        <fullName evidence="7">ABC transporter</fullName>
    </submittedName>
</protein>
<dbReference type="SUPFAM" id="SSF50331">
    <property type="entry name" value="MOP-like"/>
    <property type="match status" value="1"/>
</dbReference>
<dbReference type="Gene3D" id="2.40.50.140">
    <property type="entry name" value="Nucleic acid-binding proteins"/>
    <property type="match status" value="1"/>
</dbReference>
<dbReference type="InterPro" id="IPR003439">
    <property type="entry name" value="ABC_transporter-like_ATP-bd"/>
</dbReference>
<dbReference type="SUPFAM" id="SSF52540">
    <property type="entry name" value="P-loop containing nucleoside triphosphate hydrolases"/>
    <property type="match status" value="1"/>
</dbReference>
<dbReference type="GO" id="GO:0015408">
    <property type="term" value="F:ABC-type ferric iron transporter activity"/>
    <property type="evidence" value="ECO:0007669"/>
    <property type="project" value="InterPro"/>
</dbReference>
<name>A0A8H9I749_9GAMM</name>
<dbReference type="GO" id="GO:0055052">
    <property type="term" value="C:ATP-binding cassette (ABC) transporter complex, substrate-binding subunit-containing"/>
    <property type="evidence" value="ECO:0007669"/>
    <property type="project" value="TreeGrafter"/>
</dbReference>
<dbReference type="InterPro" id="IPR015853">
    <property type="entry name" value="ABC_transpr_FbpC"/>
</dbReference>
<accession>A0A8H9I749</accession>
<evidence type="ECO:0000256" key="5">
    <source>
        <dbReference type="ARBA" id="ARBA00023136"/>
    </source>
</evidence>
<reference evidence="8" key="1">
    <citation type="journal article" date="2019" name="Int. J. Syst. Evol. Microbiol.">
        <title>The Global Catalogue of Microorganisms (GCM) 10K type strain sequencing project: providing services to taxonomists for standard genome sequencing and annotation.</title>
        <authorList>
            <consortium name="The Broad Institute Genomics Platform"/>
            <consortium name="The Broad Institute Genome Sequencing Center for Infectious Disease"/>
            <person name="Wu L."/>
            <person name="Ma J."/>
        </authorList>
    </citation>
    <scope>NUCLEOTIDE SEQUENCE [LARGE SCALE GENOMIC DNA]</scope>
    <source>
        <strain evidence="8">KCTC 22154</strain>
    </source>
</reference>
<feature type="domain" description="ABC transporter" evidence="6">
    <location>
        <begin position="3"/>
        <end position="233"/>
    </location>
</feature>
<sequence length="366" mass="40869">MSLHLQNIDHVVGGDPHITGVDLALEPGSFNVLLGRTLAGKTTLMRLMAGLEQPTRGRIYMDGKDVTGVSVRKRNVSMVYQQFINYPSLTVRDNIASPLKLAKTPPQEIKRRVESIAEMLHIEHLLERYPQELSGGQQQRTAMGRALVKDADLILFDEPLVNLDYKLREELRDELRELFKARNCIAVYATTEPNEALALGGNTAVLHEGRLLQYGPTERVYRQPNGRHTAEMFSEPPINIVPGKLTSADITFDQSLHFPCDPDLQRLPAGDYDFGVRASHITLERRSANDLALDVRVDVAEISGSETFLHVHHERFPLVLHLAGIHEFNVNDAIQVFFPTHQLYAFDKQGNTVHVPASAQGGVTHG</sequence>
<dbReference type="GO" id="GO:0005524">
    <property type="term" value="F:ATP binding"/>
    <property type="evidence" value="ECO:0007669"/>
    <property type="project" value="UniProtKB-KW"/>
</dbReference>
<dbReference type="PROSITE" id="PS50893">
    <property type="entry name" value="ABC_TRANSPORTER_2"/>
    <property type="match status" value="1"/>
</dbReference>
<dbReference type="InterPro" id="IPR047641">
    <property type="entry name" value="ABC_transpr_MalK/UgpC-like"/>
</dbReference>
<evidence type="ECO:0000256" key="4">
    <source>
        <dbReference type="ARBA" id="ARBA00022840"/>
    </source>
</evidence>
<dbReference type="Pfam" id="PF00005">
    <property type="entry name" value="ABC_tran"/>
    <property type="match status" value="1"/>
</dbReference>
<keyword evidence="8" id="KW-1185">Reference proteome</keyword>
<evidence type="ECO:0000259" key="6">
    <source>
        <dbReference type="PROSITE" id="PS50893"/>
    </source>
</evidence>
<keyword evidence="4" id="KW-0067">ATP-binding</keyword>